<gene>
    <name evidence="10" type="ORF">pdam_00008707</name>
</gene>
<keyword evidence="3 8" id="KW-0813">Transport</keyword>
<feature type="transmembrane region" description="Helical" evidence="8">
    <location>
        <begin position="209"/>
        <end position="226"/>
    </location>
</feature>
<evidence type="ECO:0000256" key="3">
    <source>
        <dbReference type="ARBA" id="ARBA00022448"/>
    </source>
</evidence>
<feature type="transmembrane region" description="Helical" evidence="8">
    <location>
        <begin position="246"/>
        <end position="266"/>
    </location>
</feature>
<evidence type="ECO:0000256" key="8">
    <source>
        <dbReference type="RuleBase" id="RU362002"/>
    </source>
</evidence>
<dbReference type="EMBL" id="RCHS01003667">
    <property type="protein sequence ID" value="RMX40326.1"/>
    <property type="molecule type" value="Genomic_DNA"/>
</dbReference>
<feature type="transmembrane region" description="Helical" evidence="8">
    <location>
        <begin position="165"/>
        <end position="188"/>
    </location>
</feature>
<comment type="caution">
    <text evidence="10">The sequence shown here is derived from an EMBL/GenBank/DDBJ whole genome shotgun (WGS) entry which is preliminary data.</text>
</comment>
<name>A0A3M6TFZ4_POCDA</name>
<evidence type="ECO:0000256" key="4">
    <source>
        <dbReference type="ARBA" id="ARBA00022692"/>
    </source>
</evidence>
<keyword evidence="7 8" id="KW-0924">Ammonia transport</keyword>
<dbReference type="GO" id="GO:0008519">
    <property type="term" value="F:ammonium channel activity"/>
    <property type="evidence" value="ECO:0007669"/>
    <property type="project" value="InterPro"/>
</dbReference>
<dbReference type="Proteomes" id="UP000275408">
    <property type="component" value="Unassembled WGS sequence"/>
</dbReference>
<comment type="similarity">
    <text evidence="2 8">Belongs to the ammonia transporter channel (TC 1.A.11.2) family.</text>
</comment>
<feature type="transmembrane region" description="Helical" evidence="8">
    <location>
        <begin position="60"/>
        <end position="77"/>
    </location>
</feature>
<evidence type="ECO:0000256" key="2">
    <source>
        <dbReference type="ARBA" id="ARBA00005887"/>
    </source>
</evidence>
<dbReference type="GO" id="GO:0005886">
    <property type="term" value="C:plasma membrane"/>
    <property type="evidence" value="ECO:0007669"/>
    <property type="project" value="UniProtKB-SubCell"/>
</dbReference>
<dbReference type="GO" id="GO:0097272">
    <property type="term" value="P:ammonium homeostasis"/>
    <property type="evidence" value="ECO:0007669"/>
    <property type="project" value="TreeGrafter"/>
</dbReference>
<dbReference type="InterPro" id="IPR024041">
    <property type="entry name" value="NH4_transpt_AmtB-like_dom"/>
</dbReference>
<evidence type="ECO:0000313" key="10">
    <source>
        <dbReference type="EMBL" id="RMX40326.1"/>
    </source>
</evidence>
<feature type="transmembrane region" description="Helical" evidence="8">
    <location>
        <begin position="107"/>
        <end position="126"/>
    </location>
</feature>
<evidence type="ECO:0000256" key="6">
    <source>
        <dbReference type="ARBA" id="ARBA00023136"/>
    </source>
</evidence>
<dbReference type="NCBIfam" id="TIGR00836">
    <property type="entry name" value="amt"/>
    <property type="match status" value="1"/>
</dbReference>
<accession>A0A3M6TFZ4</accession>
<keyword evidence="4 8" id="KW-0812">Transmembrane</keyword>
<evidence type="ECO:0000256" key="7">
    <source>
        <dbReference type="ARBA" id="ARBA00023177"/>
    </source>
</evidence>
<keyword evidence="6 8" id="KW-0472">Membrane</keyword>
<evidence type="ECO:0000259" key="9">
    <source>
        <dbReference type="Pfam" id="PF00909"/>
    </source>
</evidence>
<feature type="transmembrane region" description="Helical" evidence="8">
    <location>
        <begin position="302"/>
        <end position="318"/>
    </location>
</feature>
<organism evidence="10 11">
    <name type="scientific">Pocillopora damicornis</name>
    <name type="common">Cauliflower coral</name>
    <name type="synonym">Millepora damicornis</name>
    <dbReference type="NCBI Taxonomy" id="46731"/>
    <lineage>
        <taxon>Eukaryota</taxon>
        <taxon>Metazoa</taxon>
        <taxon>Cnidaria</taxon>
        <taxon>Anthozoa</taxon>
        <taxon>Hexacorallia</taxon>
        <taxon>Scleractinia</taxon>
        <taxon>Astrocoeniina</taxon>
        <taxon>Pocilloporidae</taxon>
        <taxon>Pocillopora</taxon>
    </lineage>
</organism>
<dbReference type="InterPro" id="IPR029020">
    <property type="entry name" value="Ammonium/urea_transptr"/>
</dbReference>
<feature type="transmembrane region" description="Helical" evidence="8">
    <location>
        <begin position="368"/>
        <end position="393"/>
    </location>
</feature>
<feature type="domain" description="Ammonium transporter AmtB-like" evidence="9">
    <location>
        <begin position="21"/>
        <end position="419"/>
    </location>
</feature>
<feature type="transmembrane region" description="Helical" evidence="8">
    <location>
        <begin position="330"/>
        <end position="348"/>
    </location>
</feature>
<keyword evidence="11" id="KW-1185">Reference proteome</keyword>
<feature type="transmembrane region" description="Helical" evidence="8">
    <location>
        <begin position="20"/>
        <end position="39"/>
    </location>
</feature>
<proteinExistence type="inferred from homology"/>
<dbReference type="InterPro" id="IPR001905">
    <property type="entry name" value="Ammonium_transpt"/>
</dbReference>
<dbReference type="AlphaFoldDB" id="A0A3M6TFZ4"/>
<dbReference type="SUPFAM" id="SSF111352">
    <property type="entry name" value="Ammonium transporter"/>
    <property type="match status" value="1"/>
</dbReference>
<keyword evidence="5 8" id="KW-1133">Transmembrane helix</keyword>
<evidence type="ECO:0000313" key="11">
    <source>
        <dbReference type="Proteomes" id="UP000275408"/>
    </source>
</evidence>
<dbReference type="OMA" id="HFFGMSD"/>
<feature type="transmembrane region" description="Helical" evidence="8">
    <location>
        <begin position="133"/>
        <end position="153"/>
    </location>
</feature>
<feature type="transmembrane region" description="Helical" evidence="8">
    <location>
        <begin position="273"/>
        <end position="296"/>
    </location>
</feature>
<evidence type="ECO:0000256" key="1">
    <source>
        <dbReference type="ARBA" id="ARBA00004141"/>
    </source>
</evidence>
<dbReference type="FunFam" id="1.10.3430.10:FF:000008">
    <property type="entry name" value="Ammonium transporter"/>
    <property type="match status" value="1"/>
</dbReference>
<dbReference type="Gene3D" id="1.10.3430.10">
    <property type="entry name" value="Ammonium transporter AmtB like domains"/>
    <property type="match status" value="1"/>
</dbReference>
<comment type="subcellular location">
    <subcellularLocation>
        <location evidence="8">Cell membrane</location>
        <topology evidence="8">Multi-pass membrane protein</topology>
    </subcellularLocation>
    <subcellularLocation>
        <location evidence="1">Membrane</location>
        <topology evidence="1">Multi-pass membrane protein</topology>
    </subcellularLocation>
</comment>
<dbReference type="PANTHER" id="PTHR11730:SF58">
    <property type="entry name" value="AMMONIUM TRANSPORTER"/>
    <property type="match status" value="1"/>
</dbReference>
<dbReference type="PANTHER" id="PTHR11730">
    <property type="entry name" value="AMMONIUM TRANSPORTER"/>
    <property type="match status" value="1"/>
</dbReference>
<sequence length="465" mass="51189">MSTPYDAPLHYEEIQSDDATWILTSAFIIFTMQSGFGLLEAGMVSKKNETNIMVKNAVDVIYGGFAYWLFGFGLSFGRDEGTTAFNGCGKFFTDADDDEMGHVFAKYFFHLSFSTTATTIVSGAMAERVELKAYILFSFINTLTYSLPAHWMWEPKGWLYELDAVDVAGCGPVHLVGGFSGLVATLYLKPRLGKYDENNRPRPNIMASPTNAMLGTFMLWWGWLGFNCGSTFGITGGKWKLVSRAAVVTLNGAIGGGIFATGFSYLKYKNKLLIDVFVTGIISGLVSITAICPVVTPWESVLIGFIGGAFGCFGNILLERMCIDDPVHCISTHGITGLWGIVVVGLVVERDPLMSKHYDVFKGGSWRVLGVQILTAVTIASWTLITTFLELYAIDKLTCLRMSGEKELDGADKWEHGIFANEGDDFSCLTFERDRLFSEEDTVRLPYSSSQHSGIQSQELAVEKV</sequence>
<protein>
    <recommendedName>
        <fullName evidence="8">Ammonium transporter</fullName>
    </recommendedName>
</protein>
<evidence type="ECO:0000256" key="5">
    <source>
        <dbReference type="ARBA" id="ARBA00022989"/>
    </source>
</evidence>
<dbReference type="Pfam" id="PF00909">
    <property type="entry name" value="Ammonium_transp"/>
    <property type="match status" value="1"/>
</dbReference>
<dbReference type="OrthoDB" id="534912at2759"/>
<reference evidence="10 11" key="1">
    <citation type="journal article" date="2018" name="Sci. Rep.">
        <title>Comparative analysis of the Pocillopora damicornis genome highlights role of immune system in coral evolution.</title>
        <authorList>
            <person name="Cunning R."/>
            <person name="Bay R.A."/>
            <person name="Gillette P."/>
            <person name="Baker A.C."/>
            <person name="Traylor-Knowles N."/>
        </authorList>
    </citation>
    <scope>NUCLEOTIDE SEQUENCE [LARGE SCALE GENOMIC DNA]</scope>
    <source>
        <strain evidence="10">RSMAS</strain>
        <tissue evidence="10">Whole animal</tissue>
    </source>
</reference>